<comment type="caution">
    <text evidence="1">The sequence shown here is derived from an EMBL/GenBank/DDBJ whole genome shotgun (WGS) entry which is preliminary data.</text>
</comment>
<reference evidence="2" key="1">
    <citation type="journal article" date="2023" name="Nat. Plants">
        <title>Single-cell RNA sequencing provides a high-resolution roadmap for understanding the multicellular compartmentation of specialized metabolism.</title>
        <authorList>
            <person name="Sun S."/>
            <person name="Shen X."/>
            <person name="Li Y."/>
            <person name="Li Y."/>
            <person name="Wang S."/>
            <person name="Li R."/>
            <person name="Zhang H."/>
            <person name="Shen G."/>
            <person name="Guo B."/>
            <person name="Wei J."/>
            <person name="Xu J."/>
            <person name="St-Pierre B."/>
            <person name="Chen S."/>
            <person name="Sun C."/>
        </authorList>
    </citation>
    <scope>NUCLEOTIDE SEQUENCE [LARGE SCALE GENOMIC DNA]</scope>
</reference>
<protein>
    <submittedName>
        <fullName evidence="1">Uncharacterized protein</fullName>
    </submittedName>
</protein>
<proteinExistence type="predicted"/>
<dbReference type="EMBL" id="CM044707">
    <property type="protein sequence ID" value="KAI5654761.1"/>
    <property type="molecule type" value="Genomic_DNA"/>
</dbReference>
<dbReference type="Proteomes" id="UP001060085">
    <property type="component" value="Linkage Group LG07"/>
</dbReference>
<evidence type="ECO:0000313" key="1">
    <source>
        <dbReference type="EMBL" id="KAI5654761.1"/>
    </source>
</evidence>
<organism evidence="1 2">
    <name type="scientific">Catharanthus roseus</name>
    <name type="common">Madagascar periwinkle</name>
    <name type="synonym">Vinca rosea</name>
    <dbReference type="NCBI Taxonomy" id="4058"/>
    <lineage>
        <taxon>Eukaryota</taxon>
        <taxon>Viridiplantae</taxon>
        <taxon>Streptophyta</taxon>
        <taxon>Embryophyta</taxon>
        <taxon>Tracheophyta</taxon>
        <taxon>Spermatophyta</taxon>
        <taxon>Magnoliopsida</taxon>
        <taxon>eudicotyledons</taxon>
        <taxon>Gunneridae</taxon>
        <taxon>Pentapetalae</taxon>
        <taxon>asterids</taxon>
        <taxon>lamiids</taxon>
        <taxon>Gentianales</taxon>
        <taxon>Apocynaceae</taxon>
        <taxon>Rauvolfioideae</taxon>
        <taxon>Vinceae</taxon>
        <taxon>Catharanthinae</taxon>
        <taxon>Catharanthus</taxon>
    </lineage>
</organism>
<sequence>MEKDESTQKNTVSSPVANVQEDKSDSATEEHGKKVPMEEHKDCNPVSDELEENACDNKINGLKEDSLSEKHLVELSVDENMAGTSDVPEKEDLKENVQEETSSKVSDNNEMQEDAVKTLDGFESLNSNAEVPEGGSETCLKSLDEKMGQVTEPENGGPGGTTKKLKEVLYGEDSEPVFDGTEGPGMESNRSSYTGSSDNEPEMQGYAWAEKAVAVTNFVRENSVVAVSNVLRRLSGKSIDDDNDPDAEDNNRNSKGVTNSSQESAASPTNVGYGWNPFSFIGVSREVDAESITEEEYLNELIEPIAMKGRVILYTRLGCQDCKEARLFLHKKRLRYVEINIDVYPGRKLELERIAGSSAVPRLLFNEVLIGGLDELRSLDESGKLAEKINYVVCEAASFEAPLPPLSGEDDMSSSGALDELALVVRKMKDHIVVKDRFYKMRRFVSCFLGSEAVDFLSEDQYLEREEVRYFFISPLSDEFTYIDTDAKFVQAIEFGRKLARKLFFQHVLEENVFEDGNQLYRFLDDDPIITQCQNIPRGIVEAKPKPIIEISSRLRFLFYAILEAYTSEDGKHVDYRSIHGSEEFARYLRIVEELQRVELQDMPREEKLAFFINLFNIMAIHAILVWGHPSGPLERRKLFGDFKYVIGGCTFSLSAIYNGVLRANQRPPYNLLRPFGVADKRLKVSLPYPEPLVHFALCNGARSSPALRCYSPESIDKELKEAACLFLRTSGLLLDFIGKTVHVSKILRWFSTDFGTNEAEVLKHAANYLELKESEERKTLDKVPVSLDSSPRRPVPWCTQQTLAKDRPVRHPAMAAKDRTSAAIDAALGGESMKKKRRRKRDKKAEKFQPLDSNQAVEEDNEEEHAGAEETNEENNNDNNTSNNDSKKKEKKKKEKRKREENEDEDEEKRAEDEELEEIRKELKSGGSGIMSTEAFTSLPISANTMKAIKDMGFEYMTQIQVGAIPPLLEGKDVLGAARTGSGKTLAFLLPAVELLYHIHFTPRNGTGVIVICPTRELAIQTHAVAEALMKYHSQTLGLVMGGATRRGEAERLVKGVNLLIATPGRLLDHLQNTKGFMFKNLKCLMIDEADRILEENFEEEMKQIIKILPKYIIVSEDLFFLLEFYGVLLTCSLISQARQTALFSATQTKKVEDLARLSFQTTPVYIDVDDGRKRVTNEGLQQGYCIVPCAKRFILLYSFLKKNLSKKVMVFFSSCNSVKFHSELLRYIQIDCLDIHGKQKQQKRTSTFFDFCKAEKGILLCTDVAARGLDIPAVDWIVQYDPPDEPKVLTSLGTMHYEYIHRVGRTARGEGAKGNALLFLIPEELKFLRYLKAAKVPVKEYEFDNHKLANVQSHLEKLVSNNYYLNKSAKDAYRSYLLAYNSHSMKDIFNVHRLDLQGVATSFCFSSPPKVNLNIDSNASKFRKKMRKVEGSRNGFSESNPYGRKGEDDTRQFVAQILITCGITADGCKLSWFKLMVLDIRRSSRFSFRGDARLSSTIKTIFSSRGFSSMKEIDSEGATRLFASVTDGGSPVLPPVKVSLRQRFSSSAVRSTPEIEKKYVHHVYDAIAPHFSSTRFAKWPKVSAFLNSLPPGSLILDAGCGNGKYLGLNPNCFFIGCDISAPLIKICYDRGSEVMVADAVNLPYRTGYADAAISIAVLHHLSTEDRRRKAVEELIRVVKKGGLVLITVWAREQEDKSLLNKWTPLTQKYLEEWVGPGSPRVRSPSSPSTLQSIPETEENCPREPLKESPLKSTDIKSLELEHLNSESTDRSLASISEGSDDHQEFFVPWHLPYHRAEVSGASANAVASGLAKKDDKKGAVVYNRYYHVFSEGELESVVELFGDTAADFMINQIGALFLRKHHDKRMVGIFIYTQKLHMTVQLWRVALKSQKGFCKKQIKSVDSFARRGKSIVIECCHSTCHSSSLAFDVVYLYHCCTM</sequence>
<evidence type="ECO:0000313" key="2">
    <source>
        <dbReference type="Proteomes" id="UP001060085"/>
    </source>
</evidence>
<keyword evidence="2" id="KW-1185">Reference proteome</keyword>
<accession>A0ACC0A1X3</accession>
<name>A0ACC0A1X3_CATRO</name>
<gene>
    <name evidence="1" type="ORF">M9H77_31948</name>
</gene>